<name>A0A2U3NJD0_9MYCO</name>
<organism evidence="2 3">
    <name type="scientific">Mycobacterium terramassiliense</name>
    <dbReference type="NCBI Taxonomy" id="1841859"/>
    <lineage>
        <taxon>Bacteria</taxon>
        <taxon>Bacillati</taxon>
        <taxon>Actinomycetota</taxon>
        <taxon>Actinomycetes</taxon>
        <taxon>Mycobacteriales</taxon>
        <taxon>Mycobacteriaceae</taxon>
        <taxon>Mycobacterium</taxon>
    </lineage>
</organism>
<evidence type="ECO:0000313" key="2">
    <source>
        <dbReference type="EMBL" id="SPM31649.1"/>
    </source>
</evidence>
<dbReference type="EMBL" id="FTRV01000016">
    <property type="protein sequence ID" value="SPM31649.1"/>
    <property type="molecule type" value="Genomic_DNA"/>
</dbReference>
<feature type="chain" id="PRO_5015594267" evidence="1">
    <location>
        <begin position="22"/>
        <end position="109"/>
    </location>
</feature>
<dbReference type="STRING" id="1841859.GCA_900157385_05175"/>
<keyword evidence="1" id="KW-0732">Signal</keyword>
<evidence type="ECO:0000256" key="1">
    <source>
        <dbReference type="SAM" id="SignalP"/>
    </source>
</evidence>
<accession>A0A2U3NJD0</accession>
<feature type="signal peptide" evidence="1">
    <location>
        <begin position="1"/>
        <end position="21"/>
    </location>
</feature>
<keyword evidence="3" id="KW-1185">Reference proteome</keyword>
<protein>
    <submittedName>
        <fullName evidence="2">Mycobacterium terramassiliense ORFan</fullName>
    </submittedName>
</protein>
<reference evidence="2 3" key="1">
    <citation type="submission" date="2017-01" db="EMBL/GenBank/DDBJ databases">
        <authorList>
            <consortium name="Urmite Genomes"/>
        </authorList>
    </citation>
    <scope>NUCLEOTIDE SEQUENCE [LARGE SCALE GENOMIC DNA]</scope>
    <source>
        <strain evidence="2 3">AB308</strain>
    </source>
</reference>
<feature type="non-terminal residue" evidence="2">
    <location>
        <position position="1"/>
    </location>
</feature>
<evidence type="ECO:0000313" key="3">
    <source>
        <dbReference type="Proteomes" id="UP000241595"/>
    </source>
</evidence>
<gene>
    <name evidence="2" type="ORF">MTAB308_5172</name>
</gene>
<dbReference type="Proteomes" id="UP000241595">
    <property type="component" value="Unassembled WGS sequence"/>
</dbReference>
<proteinExistence type="predicted"/>
<dbReference type="AlphaFoldDB" id="A0A2U3NJD0"/>
<sequence length="109" mass="11957">LKNVRKTLILAAITGTLVAVAEGTVTSVPVIAARMSVLRTFFKFLPFAVRARQSRPTAVGRRLDWCSKVLWDVPSRSGTQRRALDLPGGVEPRAARRLCRPQPRSHAGP</sequence>